<comment type="caution">
    <text evidence="2">The sequence shown here is derived from an EMBL/GenBank/DDBJ whole genome shotgun (WGS) entry which is preliminary data.</text>
</comment>
<evidence type="ECO:0000313" key="3">
    <source>
        <dbReference type="Proteomes" id="UP000011666"/>
    </source>
</evidence>
<keyword evidence="1" id="KW-0812">Transmembrane</keyword>
<accession>M0QLN6</accession>
<keyword evidence="3" id="KW-1185">Reference proteome</keyword>
<dbReference type="eggNOG" id="ENOG5031WDJ">
    <property type="taxonomic scope" value="Bacteria"/>
</dbReference>
<gene>
    <name evidence="2" type="ORF">GS4_23_00100</name>
</gene>
<protein>
    <submittedName>
        <fullName evidence="2">Uncharacterized protein</fullName>
    </submittedName>
</protein>
<evidence type="ECO:0000256" key="1">
    <source>
        <dbReference type="SAM" id="Phobius"/>
    </source>
</evidence>
<feature type="transmembrane region" description="Helical" evidence="1">
    <location>
        <begin position="63"/>
        <end position="83"/>
    </location>
</feature>
<proteinExistence type="predicted"/>
<dbReference type="Proteomes" id="UP000011666">
    <property type="component" value="Unassembled WGS sequence"/>
</dbReference>
<dbReference type="EMBL" id="BANX01000023">
    <property type="protein sequence ID" value="GAC69216.1"/>
    <property type="molecule type" value="Genomic_DNA"/>
</dbReference>
<name>M0QLN6_9ACTN</name>
<feature type="transmembrane region" description="Helical" evidence="1">
    <location>
        <begin position="89"/>
        <end position="110"/>
    </location>
</feature>
<sequence>MLVIVFALVGLVQTLILTVLPFVADLPRSTVEAAFISGVNVVGYVSIALIAAQSLLQRRLLRIVALSMIGVTVATVALVLVWSDSGTNGTTVLVAMSTLMAVFVLVYSLVRGRG</sequence>
<dbReference type="AlphaFoldDB" id="M0QLN6"/>
<keyword evidence="1" id="KW-0472">Membrane</keyword>
<feature type="transmembrane region" description="Helical" evidence="1">
    <location>
        <begin position="34"/>
        <end position="56"/>
    </location>
</feature>
<keyword evidence="1" id="KW-1133">Transmembrane helix</keyword>
<organism evidence="2 3">
    <name type="scientific">Gordonia soli NBRC 108243</name>
    <dbReference type="NCBI Taxonomy" id="1223545"/>
    <lineage>
        <taxon>Bacteria</taxon>
        <taxon>Bacillati</taxon>
        <taxon>Actinomycetota</taxon>
        <taxon>Actinomycetes</taxon>
        <taxon>Mycobacteriales</taxon>
        <taxon>Gordoniaceae</taxon>
        <taxon>Gordonia</taxon>
    </lineage>
</organism>
<reference evidence="2 3" key="1">
    <citation type="submission" date="2013-01" db="EMBL/GenBank/DDBJ databases">
        <title>Whole genome shotgun sequence of Gordonia soli NBRC 108243.</title>
        <authorList>
            <person name="Isaki-Nakamura S."/>
            <person name="Hosoyama A."/>
            <person name="Tsuchikane K."/>
            <person name="Ando Y."/>
            <person name="Baba S."/>
            <person name="Ohji S."/>
            <person name="Hamada M."/>
            <person name="Tamura T."/>
            <person name="Yamazoe A."/>
            <person name="Yamazaki S."/>
            <person name="Fujita N."/>
        </authorList>
    </citation>
    <scope>NUCLEOTIDE SEQUENCE [LARGE SCALE GENOMIC DNA]</scope>
    <source>
        <strain evidence="2 3">NBRC 108243</strain>
    </source>
</reference>
<evidence type="ECO:0000313" key="2">
    <source>
        <dbReference type="EMBL" id="GAC69216.1"/>
    </source>
</evidence>